<organism evidence="6 7">
    <name type="scientific">Shouchella clausii</name>
    <name type="common">Alkalihalobacillus clausii</name>
    <dbReference type="NCBI Taxonomy" id="79880"/>
    <lineage>
        <taxon>Bacteria</taxon>
        <taxon>Bacillati</taxon>
        <taxon>Bacillota</taxon>
        <taxon>Bacilli</taxon>
        <taxon>Bacillales</taxon>
        <taxon>Bacillaceae</taxon>
        <taxon>Shouchella</taxon>
    </lineage>
</organism>
<sequence>MNCLKRKQLEAVRQCLHGRRLLLSELPFDREWIDYCLKNHYISSEPALLQSPSGWRCRRCGATASHLFSSHFCHICQRDCTYCRHCLKIGKVASCHSLFTWIKNEFFYPAKENACVWSGQLSVLQQQAAAVLKHAVETEFCTALVWAVCGAGKTELLYPALDECFRSGKRVALAAPRTDVIKELEPRLKEAFPSIETSVLYGGRRKQAIQAQLVLATTHQLMRYYQTFDVLVVDEVDAFPYSYDASLQYAVHQAKKPNATTILLSATPSSSLLRKKDLLIAKIPKRYHNHPLPVPRTEWIGNWRSALKRKQIPSIITKWLTKYDQCPKMIFLPSIETLQTFSELLAERKIDHAAVYAEAANRHADIAAFRKKKHNLLLTTTILERGVTVENVQVAVLGSEDRIFTVACLTQISGRVGRKAHFPSGDIVFWHYGRTKAMLQAIQHIKQMNKEAFA</sequence>
<dbReference type="SUPFAM" id="SSF52540">
    <property type="entry name" value="P-loop containing nucleoside triphosphate hydrolases"/>
    <property type="match status" value="1"/>
</dbReference>
<dbReference type="GO" id="GO:0003677">
    <property type="term" value="F:DNA binding"/>
    <property type="evidence" value="ECO:0007669"/>
    <property type="project" value="UniProtKB-KW"/>
</dbReference>
<dbReference type="Pfam" id="PF00271">
    <property type="entry name" value="Helicase_C"/>
    <property type="match status" value="1"/>
</dbReference>
<dbReference type="EMBL" id="NPBS01000122">
    <property type="protein sequence ID" value="PAF24167.1"/>
    <property type="molecule type" value="Genomic_DNA"/>
</dbReference>
<feature type="domain" description="Helicase ATP-binding" evidence="4">
    <location>
        <begin position="134"/>
        <end position="286"/>
    </location>
</feature>
<dbReference type="GO" id="GO:0006310">
    <property type="term" value="P:DNA recombination"/>
    <property type="evidence" value="ECO:0007669"/>
    <property type="project" value="TreeGrafter"/>
</dbReference>
<dbReference type="PANTHER" id="PTHR30580:SF1">
    <property type="entry name" value="COMF OPERON PROTEIN 1"/>
    <property type="match status" value="1"/>
</dbReference>
<comment type="caution">
    <text evidence="6">The sequence shown here is derived from an EMBL/GenBank/DDBJ whole genome shotgun (WGS) entry which is preliminary data.</text>
</comment>
<dbReference type="Gene3D" id="3.40.50.300">
    <property type="entry name" value="P-loop containing nucleotide triphosphate hydrolases"/>
    <property type="match status" value="2"/>
</dbReference>
<dbReference type="InterPro" id="IPR001650">
    <property type="entry name" value="Helicase_C-like"/>
</dbReference>
<name>A0A268RVD3_SHOCL</name>
<dbReference type="SMART" id="SM00487">
    <property type="entry name" value="DEXDc"/>
    <property type="match status" value="1"/>
</dbReference>
<evidence type="ECO:0000313" key="7">
    <source>
        <dbReference type="Proteomes" id="UP000216133"/>
    </source>
</evidence>
<evidence type="ECO:0000259" key="5">
    <source>
        <dbReference type="PROSITE" id="PS51194"/>
    </source>
</evidence>
<dbReference type="SMART" id="SM00490">
    <property type="entry name" value="HELICc"/>
    <property type="match status" value="1"/>
</dbReference>
<evidence type="ECO:0000256" key="1">
    <source>
        <dbReference type="ARBA" id="ARBA00022741"/>
    </source>
</evidence>
<accession>A0A268RVD3</accession>
<dbReference type="GO" id="GO:0006270">
    <property type="term" value="P:DNA replication initiation"/>
    <property type="evidence" value="ECO:0007669"/>
    <property type="project" value="TreeGrafter"/>
</dbReference>
<gene>
    <name evidence="6" type="ORF">CHH61_19980</name>
</gene>
<feature type="domain" description="Helicase C-terminal" evidence="5">
    <location>
        <begin position="315"/>
        <end position="454"/>
    </location>
</feature>
<evidence type="ECO:0000256" key="2">
    <source>
        <dbReference type="ARBA" id="ARBA00022840"/>
    </source>
</evidence>
<dbReference type="PROSITE" id="PS51192">
    <property type="entry name" value="HELICASE_ATP_BIND_1"/>
    <property type="match status" value="1"/>
</dbReference>
<dbReference type="InterPro" id="IPR027417">
    <property type="entry name" value="P-loop_NTPase"/>
</dbReference>
<dbReference type="InterPro" id="IPR014001">
    <property type="entry name" value="Helicase_ATP-bd"/>
</dbReference>
<proteinExistence type="predicted"/>
<dbReference type="GO" id="GO:0006302">
    <property type="term" value="P:double-strand break repair"/>
    <property type="evidence" value="ECO:0007669"/>
    <property type="project" value="TreeGrafter"/>
</dbReference>
<evidence type="ECO:0000313" key="6">
    <source>
        <dbReference type="EMBL" id="PAF24167.1"/>
    </source>
</evidence>
<evidence type="ECO:0000256" key="3">
    <source>
        <dbReference type="ARBA" id="ARBA00023125"/>
    </source>
</evidence>
<dbReference type="Proteomes" id="UP000216133">
    <property type="component" value="Unassembled WGS sequence"/>
</dbReference>
<evidence type="ECO:0000259" key="4">
    <source>
        <dbReference type="PROSITE" id="PS51192"/>
    </source>
</evidence>
<dbReference type="InterPro" id="IPR011545">
    <property type="entry name" value="DEAD/DEAH_box_helicase_dom"/>
</dbReference>
<dbReference type="PROSITE" id="PS51194">
    <property type="entry name" value="HELICASE_CTER"/>
    <property type="match status" value="1"/>
</dbReference>
<evidence type="ECO:0008006" key="8">
    <source>
        <dbReference type="Google" id="ProtNLM"/>
    </source>
</evidence>
<keyword evidence="1" id="KW-0547">Nucleotide-binding</keyword>
<dbReference type="Pfam" id="PF00270">
    <property type="entry name" value="DEAD"/>
    <property type="match status" value="1"/>
</dbReference>
<reference evidence="6 7" key="1">
    <citation type="submission" date="2017-07" db="EMBL/GenBank/DDBJ databases">
        <title>Isolation and whole genome analysis of endospore-forming bacteria from heroin.</title>
        <authorList>
            <person name="Kalinowski J."/>
            <person name="Ahrens B."/>
            <person name="Al-Dilaimi A."/>
            <person name="Winkler A."/>
            <person name="Wibberg D."/>
            <person name="Schleenbecker U."/>
            <person name="Ruckert C."/>
            <person name="Wolfel R."/>
            <person name="Grass G."/>
        </authorList>
    </citation>
    <scope>NUCLEOTIDE SEQUENCE [LARGE SCALE GENOMIC DNA]</scope>
    <source>
        <strain evidence="6 7">7523-2</strain>
    </source>
</reference>
<dbReference type="GO" id="GO:0043138">
    <property type="term" value="F:3'-5' DNA helicase activity"/>
    <property type="evidence" value="ECO:0007669"/>
    <property type="project" value="TreeGrafter"/>
</dbReference>
<keyword evidence="2" id="KW-0067">ATP-binding</keyword>
<dbReference type="GO" id="GO:0005524">
    <property type="term" value="F:ATP binding"/>
    <property type="evidence" value="ECO:0007669"/>
    <property type="project" value="UniProtKB-KW"/>
</dbReference>
<dbReference type="PANTHER" id="PTHR30580">
    <property type="entry name" value="PRIMOSOMAL PROTEIN N"/>
    <property type="match status" value="1"/>
</dbReference>
<dbReference type="AlphaFoldDB" id="A0A268RVD3"/>
<protein>
    <recommendedName>
        <fullName evidence="8">DNA/RNA helicase</fullName>
    </recommendedName>
</protein>
<keyword evidence="3" id="KW-0238">DNA-binding</keyword>